<dbReference type="PANTHER" id="PTHR42873">
    <property type="entry name" value="RIBOSOMAL RNA LARGE SUBUNIT METHYLTRANSFERASE"/>
    <property type="match status" value="1"/>
</dbReference>
<dbReference type="CDD" id="cd11572">
    <property type="entry name" value="RlmI_M_like"/>
    <property type="match status" value="1"/>
</dbReference>
<dbReference type="Gene3D" id="3.40.50.150">
    <property type="entry name" value="Vaccinia Virus protein VP39"/>
    <property type="match status" value="1"/>
</dbReference>
<dbReference type="GO" id="GO:0008168">
    <property type="term" value="F:methyltransferase activity"/>
    <property type="evidence" value="ECO:0007669"/>
    <property type="project" value="UniProtKB-KW"/>
</dbReference>
<evidence type="ECO:0000256" key="5">
    <source>
        <dbReference type="ARBA" id="ARBA00022679"/>
    </source>
</evidence>
<dbReference type="RefSeq" id="WP_256604476.1">
    <property type="nucleotide sequence ID" value="NZ_JANIBJ010000064.1"/>
</dbReference>
<comment type="similarity">
    <text evidence="8">Belongs to the methyltransferase superfamily. RlmI family.</text>
</comment>
<evidence type="ECO:0000256" key="6">
    <source>
        <dbReference type="ARBA" id="ARBA00022691"/>
    </source>
</evidence>
<dbReference type="InterPro" id="IPR019614">
    <property type="entry name" value="SAM-dep_methyl-trfase"/>
</dbReference>
<dbReference type="Gene3D" id="2.30.130.10">
    <property type="entry name" value="PUA domain"/>
    <property type="match status" value="1"/>
</dbReference>
<feature type="domain" description="PUA" evidence="9">
    <location>
        <begin position="4"/>
        <end position="92"/>
    </location>
</feature>
<dbReference type="SUPFAM" id="SSF88697">
    <property type="entry name" value="PUA domain-like"/>
    <property type="match status" value="1"/>
</dbReference>
<dbReference type="InterPro" id="IPR041532">
    <property type="entry name" value="RlmI-like_PUA"/>
</dbReference>
<evidence type="ECO:0000313" key="11">
    <source>
        <dbReference type="Proteomes" id="UP001524499"/>
    </source>
</evidence>
<keyword evidence="7" id="KW-0694">RNA-binding</keyword>
<comment type="subcellular location">
    <subcellularLocation>
        <location evidence="1">Cytoplasm</location>
    </subcellularLocation>
</comment>
<evidence type="ECO:0000256" key="7">
    <source>
        <dbReference type="ARBA" id="ARBA00022884"/>
    </source>
</evidence>
<dbReference type="InterPro" id="IPR015947">
    <property type="entry name" value="PUA-like_sf"/>
</dbReference>
<dbReference type="Pfam" id="PF17785">
    <property type="entry name" value="PUA_3"/>
    <property type="match status" value="1"/>
</dbReference>
<evidence type="ECO:0000256" key="1">
    <source>
        <dbReference type="ARBA" id="ARBA00004496"/>
    </source>
</evidence>
<name>A0ABT1TMP2_9GAMM</name>
<dbReference type="InterPro" id="IPR002478">
    <property type="entry name" value="PUA"/>
</dbReference>
<dbReference type="CDD" id="cd21153">
    <property type="entry name" value="PUA_RlmI"/>
    <property type="match status" value="1"/>
</dbReference>
<keyword evidence="6" id="KW-0949">S-adenosyl-L-methionine</keyword>
<evidence type="ECO:0000313" key="10">
    <source>
        <dbReference type="EMBL" id="MCQ8106367.1"/>
    </source>
</evidence>
<keyword evidence="3" id="KW-0698">rRNA processing</keyword>
<dbReference type="EMBL" id="JANIBJ010000064">
    <property type="protein sequence ID" value="MCQ8106367.1"/>
    <property type="molecule type" value="Genomic_DNA"/>
</dbReference>
<dbReference type="InterPro" id="IPR029063">
    <property type="entry name" value="SAM-dependent_MTases_sf"/>
</dbReference>
<gene>
    <name evidence="10" type="ORF">NP590_19845</name>
</gene>
<dbReference type="PROSITE" id="PS50890">
    <property type="entry name" value="PUA"/>
    <property type="match status" value="1"/>
</dbReference>
<evidence type="ECO:0000256" key="4">
    <source>
        <dbReference type="ARBA" id="ARBA00022603"/>
    </source>
</evidence>
<reference evidence="10 11" key="1">
    <citation type="submission" date="2022-07" db="EMBL/GenBank/DDBJ databases">
        <title>Methylomonas rivi sp. nov., Methylomonas rosea sp. nov., Methylomonas aureus sp. nov. and Methylomonas subterranea sp. nov., four novel methanotrophs isolated from a freshwater creek and the deep terrestrial subsurface.</title>
        <authorList>
            <person name="Abin C."/>
            <person name="Sankaranarayanan K."/>
            <person name="Garner C."/>
            <person name="Sindelar R."/>
            <person name="Kotary K."/>
            <person name="Garner R."/>
            <person name="Barclay S."/>
            <person name="Lawson P."/>
            <person name="Krumholz L."/>
        </authorList>
    </citation>
    <scope>NUCLEOTIDE SEQUENCE [LARGE SCALE GENOMIC DNA]</scope>
    <source>
        <strain evidence="10 11">SURF-2</strain>
    </source>
</reference>
<evidence type="ECO:0000256" key="3">
    <source>
        <dbReference type="ARBA" id="ARBA00022552"/>
    </source>
</evidence>
<dbReference type="PANTHER" id="PTHR42873:SF1">
    <property type="entry name" value="S-ADENOSYLMETHIONINE-DEPENDENT METHYLTRANSFERASE DOMAIN-CONTAINING PROTEIN"/>
    <property type="match status" value="1"/>
</dbReference>
<comment type="caution">
    <text evidence="10">The sequence shown here is derived from an EMBL/GenBank/DDBJ whole genome shotgun (WGS) entry which is preliminary data.</text>
</comment>
<keyword evidence="5" id="KW-0808">Transferase</keyword>
<keyword evidence="11" id="KW-1185">Reference proteome</keyword>
<evidence type="ECO:0000256" key="8">
    <source>
        <dbReference type="ARBA" id="ARBA00038091"/>
    </source>
</evidence>
<accession>A0ABT1TMP2</accession>
<dbReference type="GO" id="GO:0032259">
    <property type="term" value="P:methylation"/>
    <property type="evidence" value="ECO:0007669"/>
    <property type="project" value="UniProtKB-KW"/>
</dbReference>
<evidence type="ECO:0000259" key="9">
    <source>
        <dbReference type="SMART" id="SM00359"/>
    </source>
</evidence>
<dbReference type="Proteomes" id="UP001524499">
    <property type="component" value="Unassembled WGS sequence"/>
</dbReference>
<dbReference type="InterPro" id="IPR036974">
    <property type="entry name" value="PUA_sf"/>
</dbReference>
<protein>
    <submittedName>
        <fullName evidence="10">Class I SAM-dependent rRNA methyltransferase</fullName>
    </submittedName>
</protein>
<dbReference type="Pfam" id="PF10672">
    <property type="entry name" value="Methyltrans_SAM"/>
    <property type="match status" value="1"/>
</dbReference>
<keyword evidence="2" id="KW-0963">Cytoplasm</keyword>
<proteinExistence type="inferred from homology"/>
<keyword evidence="4 10" id="KW-0489">Methyltransferase</keyword>
<dbReference type="Gene3D" id="3.30.750.80">
    <property type="entry name" value="RNA methyltransferase domain (HRMD) like"/>
    <property type="match status" value="1"/>
</dbReference>
<evidence type="ECO:0000256" key="2">
    <source>
        <dbReference type="ARBA" id="ARBA00022490"/>
    </source>
</evidence>
<organism evidence="10 11">
    <name type="scientific">Methylomonas subterranea</name>
    <dbReference type="NCBI Taxonomy" id="2952225"/>
    <lineage>
        <taxon>Bacteria</taxon>
        <taxon>Pseudomonadati</taxon>
        <taxon>Pseudomonadota</taxon>
        <taxon>Gammaproteobacteria</taxon>
        <taxon>Methylococcales</taxon>
        <taxon>Methylococcaceae</taxon>
        <taxon>Methylomonas</taxon>
    </lineage>
</organism>
<dbReference type="CDD" id="cd02440">
    <property type="entry name" value="AdoMet_MTases"/>
    <property type="match status" value="1"/>
</dbReference>
<dbReference type="SUPFAM" id="SSF53335">
    <property type="entry name" value="S-adenosyl-L-methionine-dependent methyltransferases"/>
    <property type="match status" value="1"/>
</dbReference>
<dbReference type="SMART" id="SM00359">
    <property type="entry name" value="PUA"/>
    <property type="match status" value="1"/>
</dbReference>
<sequence>MHYPELFLKKHEDKRLRQGHLWVFSNEIDAKRSPLDAFAAGDVAVVNDSGGKALGLAYVNPNALICARLLTRKPNGTIGEKFFKTRLTQALALRQRLFERPFYRLVFGESDGLPGLVIDRYGEVLSVQITTAGMEVHKNLLVKVLVELIRPAAILLKNDTSQRQLENLSLEPEMAYGDLPEKLLIEENDTRFLINVAEGQKTGWFYDHRCGRARFAGWCKGLRVLDLFSYAGAWGITAAVAGAAEVTCVDSSETALSLAAESAALNGVHDIMNFARGDVFEYLKQAREQNLHFDAIVLDPPALIKRKKDYKAGYEAYRRLNHLALQVLNTDGLLVSASCSHHLSRADLHEILRASARHIDRHLVFIASDGQGPDHPVLPAMPETEYLKTFFCAVSGRI</sequence>